<dbReference type="RefSeq" id="WP_146852084.1">
    <property type="nucleotide sequence ID" value="NZ_BKAG01000027.1"/>
</dbReference>
<dbReference type="EMBL" id="BKAG01000027">
    <property type="protein sequence ID" value="GEP44285.1"/>
    <property type="molecule type" value="Genomic_DNA"/>
</dbReference>
<evidence type="ECO:0000313" key="2">
    <source>
        <dbReference type="Proteomes" id="UP000321577"/>
    </source>
</evidence>
<organism evidence="1 2">
    <name type="scientific">Brevifollis gellanilyticus</name>
    <dbReference type="NCBI Taxonomy" id="748831"/>
    <lineage>
        <taxon>Bacteria</taxon>
        <taxon>Pseudomonadati</taxon>
        <taxon>Verrucomicrobiota</taxon>
        <taxon>Verrucomicrobiia</taxon>
        <taxon>Verrucomicrobiales</taxon>
        <taxon>Verrucomicrobiaceae</taxon>
    </lineage>
</organism>
<comment type="caution">
    <text evidence="1">The sequence shown here is derived from an EMBL/GenBank/DDBJ whole genome shotgun (WGS) entry which is preliminary data.</text>
</comment>
<reference evidence="1 2" key="1">
    <citation type="submission" date="2019-07" db="EMBL/GenBank/DDBJ databases">
        <title>Whole genome shotgun sequence of Brevifollis gellanilyticus NBRC 108608.</title>
        <authorList>
            <person name="Hosoyama A."/>
            <person name="Uohara A."/>
            <person name="Ohji S."/>
            <person name="Ichikawa N."/>
        </authorList>
    </citation>
    <scope>NUCLEOTIDE SEQUENCE [LARGE SCALE GENOMIC DNA]</scope>
    <source>
        <strain evidence="1 2">NBRC 108608</strain>
    </source>
</reference>
<gene>
    <name evidence="1" type="ORF">BGE01nite_35760</name>
</gene>
<proteinExistence type="predicted"/>
<dbReference type="Proteomes" id="UP000321577">
    <property type="component" value="Unassembled WGS sequence"/>
</dbReference>
<accession>A0A512MC29</accession>
<name>A0A512MC29_9BACT</name>
<protein>
    <submittedName>
        <fullName evidence="1">Uncharacterized protein</fullName>
    </submittedName>
</protein>
<keyword evidence="2" id="KW-1185">Reference proteome</keyword>
<evidence type="ECO:0000313" key="1">
    <source>
        <dbReference type="EMBL" id="GEP44285.1"/>
    </source>
</evidence>
<dbReference type="AlphaFoldDB" id="A0A512MC29"/>
<sequence>MKTLFDAISAITQAQVDGVTVMNPGQWSLDAMRFPEAFVNTEHCPIVRIASTGPHPLCAVGCPQAHEAAVIQGEGDGAGFILACEGSMTHH</sequence>